<proteinExistence type="predicted"/>
<evidence type="ECO:0000256" key="1">
    <source>
        <dbReference type="ARBA" id="ARBA00022723"/>
    </source>
</evidence>
<accession>A0A516SEP0</accession>
<dbReference type="PANTHER" id="PTHR36113">
    <property type="entry name" value="LYASE, PUTATIVE-RELATED-RELATED"/>
    <property type="match status" value="1"/>
</dbReference>
<dbReference type="GO" id="GO:0046872">
    <property type="term" value="F:metal ion binding"/>
    <property type="evidence" value="ECO:0007669"/>
    <property type="project" value="UniProtKB-KW"/>
</dbReference>
<dbReference type="SUPFAM" id="SSF54593">
    <property type="entry name" value="Glyoxalase/Bleomycin resistance protein/Dihydroxybiphenyl dioxygenase"/>
    <property type="match status" value="1"/>
</dbReference>
<keyword evidence="1" id="KW-0479">Metal-binding</keyword>
<evidence type="ECO:0000259" key="2">
    <source>
        <dbReference type="PROSITE" id="PS51819"/>
    </source>
</evidence>
<dbReference type="EMBL" id="CP041730">
    <property type="protein sequence ID" value="QDQ26603.1"/>
    <property type="molecule type" value="Genomic_DNA"/>
</dbReference>
<dbReference type="InterPro" id="IPR029068">
    <property type="entry name" value="Glyas_Bleomycin-R_OHBP_Dase"/>
</dbReference>
<dbReference type="PROSITE" id="PS51819">
    <property type="entry name" value="VOC"/>
    <property type="match status" value="1"/>
</dbReference>
<dbReference type="Pfam" id="PF00903">
    <property type="entry name" value="Glyoxalase"/>
    <property type="match status" value="1"/>
</dbReference>
<dbReference type="InterPro" id="IPR004360">
    <property type="entry name" value="Glyas_Fos-R_dOase_dom"/>
</dbReference>
<sequence>MIAGLHHVALIVADLAAARRFYLDALGGRELAAHYRAERDSWKVDIGLPDGAQLELFTFPAAPPRPSRPEARGLRHLAFRVSRLDDMVLRMARFEVACEPIRIDEYTGARFTFCADPDGLPIEFYELP</sequence>
<reference evidence="4" key="1">
    <citation type="submission" date="2019-07" db="EMBL/GenBank/DDBJ databases">
        <title>Chitinimonas sp. nov., isolated from Ny-Alesund, arctica soil.</title>
        <authorList>
            <person name="Xu Q."/>
            <person name="Peng F."/>
        </authorList>
    </citation>
    <scope>NUCLEOTIDE SEQUENCE [LARGE SCALE GENOMIC DNA]</scope>
    <source>
        <strain evidence="4">R3-44</strain>
    </source>
</reference>
<dbReference type="AlphaFoldDB" id="A0A516SEP0"/>
<gene>
    <name evidence="3" type="ORF">FNU76_09595</name>
</gene>
<evidence type="ECO:0000313" key="4">
    <source>
        <dbReference type="Proteomes" id="UP000317550"/>
    </source>
</evidence>
<feature type="domain" description="VOC" evidence="2">
    <location>
        <begin position="4"/>
        <end position="127"/>
    </location>
</feature>
<dbReference type="PANTHER" id="PTHR36113:SF6">
    <property type="entry name" value="FOSFOMYCIN RESISTANCE PROTEIN FOSX"/>
    <property type="match status" value="1"/>
</dbReference>
<dbReference type="InterPro" id="IPR051332">
    <property type="entry name" value="Fosfomycin_Res_Enzymes"/>
</dbReference>
<evidence type="ECO:0000313" key="3">
    <source>
        <dbReference type="EMBL" id="QDQ26603.1"/>
    </source>
</evidence>
<organism evidence="3 4">
    <name type="scientific">Chitinimonas arctica</name>
    <dbReference type="NCBI Taxonomy" id="2594795"/>
    <lineage>
        <taxon>Bacteria</taxon>
        <taxon>Pseudomonadati</taxon>
        <taxon>Pseudomonadota</taxon>
        <taxon>Betaproteobacteria</taxon>
        <taxon>Neisseriales</taxon>
        <taxon>Chitinibacteraceae</taxon>
        <taxon>Chitinimonas</taxon>
    </lineage>
</organism>
<dbReference type="Proteomes" id="UP000317550">
    <property type="component" value="Chromosome"/>
</dbReference>
<dbReference type="InterPro" id="IPR037523">
    <property type="entry name" value="VOC_core"/>
</dbReference>
<dbReference type="OrthoDB" id="317332at2"/>
<name>A0A516SEP0_9NEIS</name>
<dbReference type="RefSeq" id="WP_144277997.1">
    <property type="nucleotide sequence ID" value="NZ_CP041730.1"/>
</dbReference>
<keyword evidence="4" id="KW-1185">Reference proteome</keyword>
<dbReference type="KEGG" id="cari:FNU76_09595"/>
<protein>
    <recommendedName>
        <fullName evidence="2">VOC domain-containing protein</fullName>
    </recommendedName>
</protein>
<dbReference type="Gene3D" id="3.10.180.10">
    <property type="entry name" value="2,3-Dihydroxybiphenyl 1,2-Dioxygenase, domain 1"/>
    <property type="match status" value="1"/>
</dbReference>